<dbReference type="AlphaFoldDB" id="A0A327WNT4"/>
<evidence type="ECO:0008006" key="4">
    <source>
        <dbReference type="Google" id="ProtNLM"/>
    </source>
</evidence>
<dbReference type="OrthoDB" id="961488at2"/>
<dbReference type="Proteomes" id="UP000248790">
    <property type="component" value="Unassembled WGS sequence"/>
</dbReference>
<feature type="chain" id="PRO_5016379767" description="Lipocalin-like protein" evidence="1">
    <location>
        <begin position="25"/>
        <end position="156"/>
    </location>
</feature>
<organism evidence="2 3">
    <name type="scientific">Larkinella arboricola</name>
    <dbReference type="NCBI Taxonomy" id="643671"/>
    <lineage>
        <taxon>Bacteria</taxon>
        <taxon>Pseudomonadati</taxon>
        <taxon>Bacteroidota</taxon>
        <taxon>Cytophagia</taxon>
        <taxon>Cytophagales</taxon>
        <taxon>Spirosomataceae</taxon>
        <taxon>Larkinella</taxon>
    </lineage>
</organism>
<reference evidence="2 3" key="1">
    <citation type="submission" date="2018-06" db="EMBL/GenBank/DDBJ databases">
        <title>Genomic Encyclopedia of Archaeal and Bacterial Type Strains, Phase II (KMG-II): from individual species to whole genera.</title>
        <authorList>
            <person name="Goeker M."/>
        </authorList>
    </citation>
    <scope>NUCLEOTIDE SEQUENCE [LARGE SCALE GENOMIC DNA]</scope>
    <source>
        <strain evidence="2 3">DSM 21851</strain>
    </source>
</reference>
<feature type="signal peptide" evidence="1">
    <location>
        <begin position="1"/>
        <end position="24"/>
    </location>
</feature>
<sequence>MKRLLYLICVVVFAAGLVSCNKDNDDPTPDPVVGTWSSDRVRIGGLPAPYSSENGRELDALTQFGINTSFVIKSDKTFTETDRSGGIVDDFDGTWEFSGTELTKKYSDGDEVSLTYDAAKNQLLSETFAVQDSLTNPTTSKLELVSYTLQLVYKKQ</sequence>
<evidence type="ECO:0000313" key="3">
    <source>
        <dbReference type="Proteomes" id="UP000248790"/>
    </source>
</evidence>
<evidence type="ECO:0000256" key="1">
    <source>
        <dbReference type="SAM" id="SignalP"/>
    </source>
</evidence>
<dbReference type="EMBL" id="QLMC01000005">
    <property type="protein sequence ID" value="RAJ94018.1"/>
    <property type="molecule type" value="Genomic_DNA"/>
</dbReference>
<keyword evidence="3" id="KW-1185">Reference proteome</keyword>
<name>A0A327WNT4_LARAB</name>
<keyword evidence="1" id="KW-0732">Signal</keyword>
<dbReference type="PROSITE" id="PS51257">
    <property type="entry name" value="PROKAR_LIPOPROTEIN"/>
    <property type="match status" value="1"/>
</dbReference>
<evidence type="ECO:0000313" key="2">
    <source>
        <dbReference type="EMBL" id="RAJ94018.1"/>
    </source>
</evidence>
<proteinExistence type="predicted"/>
<gene>
    <name evidence="2" type="ORF">LX87_03902</name>
</gene>
<protein>
    <recommendedName>
        <fullName evidence="4">Lipocalin-like protein</fullName>
    </recommendedName>
</protein>
<dbReference type="RefSeq" id="WP_111629951.1">
    <property type="nucleotide sequence ID" value="NZ_QLMC01000005.1"/>
</dbReference>
<accession>A0A327WNT4</accession>
<comment type="caution">
    <text evidence="2">The sequence shown here is derived from an EMBL/GenBank/DDBJ whole genome shotgun (WGS) entry which is preliminary data.</text>
</comment>